<dbReference type="Pfam" id="PF07508">
    <property type="entry name" value="Recombinase"/>
    <property type="match status" value="1"/>
</dbReference>
<dbReference type="EMBL" id="LWQT01000055">
    <property type="protein sequence ID" value="OAN50358.1"/>
    <property type="molecule type" value="Genomic_DNA"/>
</dbReference>
<dbReference type="CDD" id="cd00338">
    <property type="entry name" value="Ser_Recombinase"/>
    <property type="match status" value="1"/>
</dbReference>
<reference evidence="5 6" key="1">
    <citation type="submission" date="2016-04" db="EMBL/GenBank/DDBJ databases">
        <title>Draft genome sequence of freshwater magnetotactic bacteria Magnetospirillum marisnigri SP-1 and Magnetospirillum moscoviense BB-1.</title>
        <authorList>
            <person name="Koziaeva V."/>
            <person name="Dziuba M.V."/>
            <person name="Ivanov T.M."/>
            <person name="Kuznetsov B."/>
            <person name="Grouzdev D.S."/>
        </authorList>
    </citation>
    <scope>NUCLEOTIDE SEQUENCE [LARGE SCALE GENOMIC DNA]</scope>
    <source>
        <strain evidence="5 6">SP-1</strain>
    </source>
</reference>
<evidence type="ECO:0000259" key="4">
    <source>
        <dbReference type="PROSITE" id="PS51737"/>
    </source>
</evidence>
<name>A0A178MQH6_9PROT</name>
<evidence type="ECO:0000313" key="6">
    <source>
        <dbReference type="Proteomes" id="UP000078428"/>
    </source>
</evidence>
<dbReference type="InterPro" id="IPR038109">
    <property type="entry name" value="DNA_bind_recomb_sf"/>
</dbReference>
<keyword evidence="2" id="KW-0233">DNA recombination</keyword>
<dbReference type="Gene3D" id="3.40.50.1390">
    <property type="entry name" value="Resolvase, N-terminal catalytic domain"/>
    <property type="match status" value="1"/>
</dbReference>
<dbReference type="InterPro" id="IPR011109">
    <property type="entry name" value="DNA_bind_recombinase_dom"/>
</dbReference>
<feature type="domain" description="Recombinase" evidence="4">
    <location>
        <begin position="140"/>
        <end position="257"/>
    </location>
</feature>
<protein>
    <recommendedName>
        <fullName evidence="4">Recombinase domain-containing protein</fullName>
    </recommendedName>
</protein>
<feature type="coiled-coil region" evidence="3">
    <location>
        <begin position="343"/>
        <end position="370"/>
    </location>
</feature>
<comment type="caution">
    <text evidence="5">The sequence shown here is derived from an EMBL/GenBank/DDBJ whole genome shotgun (WGS) entry which is preliminary data.</text>
</comment>
<feature type="coiled-coil region" evidence="3">
    <location>
        <begin position="397"/>
        <end position="424"/>
    </location>
</feature>
<accession>A0A178MQH6</accession>
<dbReference type="Pfam" id="PF13408">
    <property type="entry name" value="Zn_ribbon_recom"/>
    <property type="match status" value="1"/>
</dbReference>
<dbReference type="SMART" id="SM00857">
    <property type="entry name" value="Resolvase"/>
    <property type="match status" value="1"/>
</dbReference>
<evidence type="ECO:0000256" key="1">
    <source>
        <dbReference type="ARBA" id="ARBA00023125"/>
    </source>
</evidence>
<dbReference type="Gene3D" id="3.90.1750.20">
    <property type="entry name" value="Putative Large Serine Recombinase, Chain B, Domain 2"/>
    <property type="match status" value="1"/>
</dbReference>
<keyword evidence="3" id="KW-0175">Coiled coil</keyword>
<dbReference type="InterPro" id="IPR006119">
    <property type="entry name" value="Resolv_N"/>
</dbReference>
<dbReference type="Pfam" id="PF00239">
    <property type="entry name" value="Resolvase"/>
    <property type="match status" value="1"/>
</dbReference>
<keyword evidence="6" id="KW-1185">Reference proteome</keyword>
<dbReference type="InterPro" id="IPR050639">
    <property type="entry name" value="SSR_resolvase"/>
</dbReference>
<dbReference type="AlphaFoldDB" id="A0A178MQH6"/>
<evidence type="ECO:0000256" key="2">
    <source>
        <dbReference type="ARBA" id="ARBA00023172"/>
    </source>
</evidence>
<sequence>MTLDESMQDLGISAFRGKNRTEGTLAAFIEAIQGGRVPAGSVLIVENLDRLSREQVSTALNLFLTITGAGVTIVTLSDGQTYSKEGVDRDFTKLLMSIVYMARAHDESAMKSARLAEAWKAKRARAVADPTAKLTGRTPAWLSLTADRKGFRVMEDRAAIVRRIFQECAAGIGAASIARRLNEDGIRPFGRSGRGWHPSSVKKILDSESVIGTFQPHVKKDGKRVSEGVAIRAYFPSIIEEGLFHTARAALTSRRSGASGQKGRTYGNLFAGLLRCGSCGGPMHLIDKGSPPKGGRYVQCDRARRRVKEDGRLRCEEKRLHHYVTLENFVLACLPDLNIRQVLDLENETVAALRTELSQVEARLGGAQAKMKRLVALAEAAATEDEDEVDDALAGRVLELRTEISTLRRQRKELERRIPVTEAEAVADDREALMEALGHMQRLDEIEDPAERYRARAAFTQDLKRIVALITIDRGSAAITTHSGEEVHLVLDADEFMKQFGTPQPQ</sequence>
<dbReference type="STRING" id="1285242.A6A04_02900"/>
<evidence type="ECO:0000256" key="3">
    <source>
        <dbReference type="SAM" id="Coils"/>
    </source>
</evidence>
<dbReference type="GO" id="GO:0003677">
    <property type="term" value="F:DNA binding"/>
    <property type="evidence" value="ECO:0007669"/>
    <property type="project" value="UniProtKB-KW"/>
</dbReference>
<dbReference type="GO" id="GO:0000150">
    <property type="term" value="F:DNA strand exchange activity"/>
    <property type="evidence" value="ECO:0007669"/>
    <property type="project" value="InterPro"/>
</dbReference>
<gene>
    <name evidence="5" type="ORF">A6A04_02900</name>
</gene>
<dbReference type="Proteomes" id="UP000078428">
    <property type="component" value="Unassembled WGS sequence"/>
</dbReference>
<proteinExistence type="predicted"/>
<dbReference type="PROSITE" id="PS51737">
    <property type="entry name" value="RECOMBINASE_DNA_BIND"/>
    <property type="match status" value="1"/>
</dbReference>
<evidence type="ECO:0000313" key="5">
    <source>
        <dbReference type="EMBL" id="OAN50358.1"/>
    </source>
</evidence>
<dbReference type="PANTHER" id="PTHR30461">
    <property type="entry name" value="DNA-INVERTASE FROM LAMBDOID PROPHAGE"/>
    <property type="match status" value="1"/>
</dbReference>
<keyword evidence="1" id="KW-0238">DNA-binding</keyword>
<organism evidence="5 6">
    <name type="scientific">Paramagnetospirillum marisnigri</name>
    <dbReference type="NCBI Taxonomy" id="1285242"/>
    <lineage>
        <taxon>Bacteria</taxon>
        <taxon>Pseudomonadati</taxon>
        <taxon>Pseudomonadota</taxon>
        <taxon>Alphaproteobacteria</taxon>
        <taxon>Rhodospirillales</taxon>
        <taxon>Magnetospirillaceae</taxon>
        <taxon>Paramagnetospirillum</taxon>
    </lineage>
</organism>
<dbReference type="InterPro" id="IPR025827">
    <property type="entry name" value="Zn_ribbon_recom_dom"/>
</dbReference>
<dbReference type="SUPFAM" id="SSF53041">
    <property type="entry name" value="Resolvase-like"/>
    <property type="match status" value="1"/>
</dbReference>
<dbReference type="PANTHER" id="PTHR30461:SF2">
    <property type="entry name" value="SERINE RECOMBINASE PINE-RELATED"/>
    <property type="match status" value="1"/>
</dbReference>
<dbReference type="InterPro" id="IPR036162">
    <property type="entry name" value="Resolvase-like_N_sf"/>
</dbReference>